<organism evidence="4 5">
    <name type="scientific">Spodoptera frugiperda</name>
    <name type="common">Fall armyworm</name>
    <dbReference type="NCBI Taxonomy" id="7108"/>
    <lineage>
        <taxon>Eukaryota</taxon>
        <taxon>Metazoa</taxon>
        <taxon>Ecdysozoa</taxon>
        <taxon>Arthropoda</taxon>
        <taxon>Hexapoda</taxon>
        <taxon>Insecta</taxon>
        <taxon>Pterygota</taxon>
        <taxon>Neoptera</taxon>
        <taxon>Endopterygota</taxon>
        <taxon>Lepidoptera</taxon>
        <taxon>Glossata</taxon>
        <taxon>Ditrysia</taxon>
        <taxon>Noctuoidea</taxon>
        <taxon>Noctuidae</taxon>
        <taxon>Amphipyrinae</taxon>
        <taxon>Spodoptera</taxon>
    </lineage>
</organism>
<evidence type="ECO:0000256" key="1">
    <source>
        <dbReference type="SAM" id="MobiDB-lite"/>
    </source>
</evidence>
<sequence>MCCLKILLFLTFICHLALETDGVDITFKIEIYKVLGKLKPTCDHDIQDMKSYTVREGENIMIKTIYGKVINDASCYSKYTDYSFGTESQNVYRNESTYKASKEMGMVWECSFTSLKDNSNLFKEILYTKGEDTYARTICTMYIHVRRQKAPMVILVNNMQMALKQTPLSDEEADFTAIHHYKVGDKVYITCVTENYNEHDTISMQSPNVGKLTHSDLNSSRRLFIKTTLTSLHDGKYYLFTLKNQSDYTSVRLRFIETTDDPMNITINGILMRPQLNNIINNQYTITYVHKSNSRIYVICETTPNYKLLILNKAFWGINYYQNELTPEQKINIHFTSPPNKTPNFRCSTDNRQNGHVAQACDIMFKSDDKLLNDTKIMEMVLPANRTVLEVSNETLQVIYYEFDADEDLEIKCSVRKRPVNVVYMHFQNNYTTGQNMISKLVTLKYSSSNPPVICYLRDQVNDAQPSKRDEIMYQIEVKFVPKDTYGTEPDLTTTTTTIANRDTLDSDALNSDTNQANEQVPYEVIAAIGAVAIVIIISIFIILLKVRKRNQTEGNPQNNNYENLPTPSDGSIPPYPSQWESNNYAVPVDQRHDEPSYSVPIQPLYAEPVPKNARKPKQNQVSPTYAILNHPNKPKRNVIKDTNDPNYSEVYSRNNEAYANVIKENSPYVNADEPMYCEASVARSQNHYTNVHSSPYANSSAQEYVEPTYCEPQRR</sequence>
<feature type="signal peptide" evidence="3">
    <location>
        <begin position="1"/>
        <end position="22"/>
    </location>
</feature>
<dbReference type="AlphaFoldDB" id="A0A9R0E3K0"/>
<evidence type="ECO:0000313" key="4">
    <source>
        <dbReference type="Proteomes" id="UP000829999"/>
    </source>
</evidence>
<proteinExistence type="predicted"/>
<feature type="chain" id="PRO_5040365351" evidence="3">
    <location>
        <begin position="23"/>
        <end position="716"/>
    </location>
</feature>
<feature type="region of interest" description="Disordered" evidence="1">
    <location>
        <begin position="627"/>
        <end position="647"/>
    </location>
</feature>
<gene>
    <name evidence="5" type="primary">LOC118280211</name>
</gene>
<protein>
    <submittedName>
        <fullName evidence="5">Uncharacterized protein LOC118280211 isoform X1</fullName>
    </submittedName>
</protein>
<dbReference type="GeneID" id="118280211"/>
<keyword evidence="3" id="KW-0732">Signal</keyword>
<feature type="compositionally biased region" description="Polar residues" evidence="1">
    <location>
        <begin position="554"/>
        <end position="570"/>
    </location>
</feature>
<evidence type="ECO:0000313" key="5">
    <source>
        <dbReference type="RefSeq" id="XP_050558134.1"/>
    </source>
</evidence>
<keyword evidence="2" id="KW-0812">Transmembrane</keyword>
<dbReference type="OrthoDB" id="7478817at2759"/>
<keyword evidence="2" id="KW-0472">Membrane</keyword>
<feature type="region of interest" description="Disordered" evidence="1">
    <location>
        <begin position="554"/>
        <end position="576"/>
    </location>
</feature>
<keyword evidence="4" id="KW-1185">Reference proteome</keyword>
<feature type="transmembrane region" description="Helical" evidence="2">
    <location>
        <begin position="525"/>
        <end position="545"/>
    </location>
</feature>
<evidence type="ECO:0000256" key="3">
    <source>
        <dbReference type="SAM" id="SignalP"/>
    </source>
</evidence>
<evidence type="ECO:0000256" key="2">
    <source>
        <dbReference type="SAM" id="Phobius"/>
    </source>
</evidence>
<dbReference type="Proteomes" id="UP000829999">
    <property type="component" value="Chromosome 21"/>
</dbReference>
<name>A0A9R0E3K0_SPOFR</name>
<reference evidence="5" key="1">
    <citation type="submission" date="2025-08" db="UniProtKB">
        <authorList>
            <consortium name="RefSeq"/>
        </authorList>
    </citation>
    <scope>IDENTIFICATION</scope>
    <source>
        <tissue evidence="5">Whole larval tissue</tissue>
    </source>
</reference>
<keyword evidence="2" id="KW-1133">Transmembrane helix</keyword>
<dbReference type="RefSeq" id="XP_050558134.1">
    <property type="nucleotide sequence ID" value="XM_050702177.1"/>
</dbReference>
<accession>A0A9R0E3K0</accession>